<dbReference type="InterPro" id="IPR036397">
    <property type="entry name" value="RNaseH_sf"/>
</dbReference>
<keyword evidence="8" id="KW-1135">Mitochondrion nucleoid</keyword>
<dbReference type="SUPFAM" id="SSF47781">
    <property type="entry name" value="RuvA domain 2-like"/>
    <property type="match status" value="1"/>
</dbReference>
<accession>A0A4W5Q7J4</accession>
<dbReference type="Proteomes" id="UP000314982">
    <property type="component" value="Unassembled WGS sequence"/>
</dbReference>
<keyword evidence="5" id="KW-0805">Transcription regulation</keyword>
<dbReference type="Pfam" id="PF12836">
    <property type="entry name" value="HHH_3"/>
    <property type="match status" value="1"/>
</dbReference>
<dbReference type="Ensembl" id="ENSHHUT00000070762.1">
    <property type="protein sequence ID" value="ENSHHUP00000068464.1"/>
    <property type="gene ID" value="ENSHHUG00000040355.1"/>
</dbReference>
<comment type="similarity">
    <text evidence="2">Belongs to the TEFM family.</text>
</comment>
<reference evidence="12" key="1">
    <citation type="submission" date="2018-06" db="EMBL/GenBank/DDBJ databases">
        <title>Genome assembly of Danube salmon.</title>
        <authorList>
            <person name="Macqueen D.J."/>
            <person name="Gundappa M.K."/>
        </authorList>
    </citation>
    <scope>NUCLEOTIDE SEQUENCE [LARGE SCALE GENOMIC DNA]</scope>
</reference>
<keyword evidence="12" id="KW-1185">Reference proteome</keyword>
<evidence type="ECO:0000256" key="7">
    <source>
        <dbReference type="ARBA" id="ARBA00023163"/>
    </source>
</evidence>
<dbReference type="GeneTree" id="ENSGT00390000010581"/>
<dbReference type="InterPro" id="IPR010994">
    <property type="entry name" value="RuvA_2-like"/>
</dbReference>
<reference evidence="11" key="2">
    <citation type="submission" date="2025-08" db="UniProtKB">
        <authorList>
            <consortium name="Ensembl"/>
        </authorList>
    </citation>
    <scope>IDENTIFICATION</scope>
</reference>
<dbReference type="GO" id="GO:0042645">
    <property type="term" value="C:mitochondrial nucleoid"/>
    <property type="evidence" value="ECO:0007669"/>
    <property type="project" value="UniProtKB-SubCell"/>
</dbReference>
<evidence type="ECO:0000256" key="4">
    <source>
        <dbReference type="ARBA" id="ARBA00022946"/>
    </source>
</evidence>
<evidence type="ECO:0000256" key="6">
    <source>
        <dbReference type="ARBA" id="ARBA00023128"/>
    </source>
</evidence>
<evidence type="ECO:0000256" key="5">
    <source>
        <dbReference type="ARBA" id="ARBA00023015"/>
    </source>
</evidence>
<dbReference type="AlphaFoldDB" id="A0A4W5Q7J4"/>
<dbReference type="PANTHER" id="PTHR21053">
    <property type="entry name" value="TRANSCRIPTION ELONGATION FACTOR, MITOCHONDRIAL"/>
    <property type="match status" value="1"/>
</dbReference>
<keyword evidence="10" id="KW-0732">Signal</keyword>
<evidence type="ECO:0000256" key="1">
    <source>
        <dbReference type="ARBA" id="ARBA00004436"/>
    </source>
</evidence>
<name>A0A4W5Q7J4_9TELE</name>
<evidence type="ECO:0000256" key="3">
    <source>
        <dbReference type="ARBA" id="ARBA00017000"/>
    </source>
</evidence>
<evidence type="ECO:0000256" key="10">
    <source>
        <dbReference type="SAM" id="SignalP"/>
    </source>
</evidence>
<comment type="subcellular location">
    <subcellularLocation>
        <location evidence="1">Mitochondrion matrix</location>
        <location evidence="1">Mitochondrion nucleoid</location>
    </subcellularLocation>
</comment>
<evidence type="ECO:0000313" key="12">
    <source>
        <dbReference type="Proteomes" id="UP000314982"/>
    </source>
</evidence>
<dbReference type="GO" id="GO:0003676">
    <property type="term" value="F:nucleic acid binding"/>
    <property type="evidence" value="ECO:0007669"/>
    <property type="project" value="InterPro"/>
</dbReference>
<dbReference type="InterPro" id="IPR039150">
    <property type="entry name" value="TEFM"/>
</dbReference>
<dbReference type="PANTHER" id="PTHR21053:SF2">
    <property type="entry name" value="TRANSCRIPTION ELONGATION FACTOR, MITOCHONDRIAL"/>
    <property type="match status" value="1"/>
</dbReference>
<feature type="chain" id="PRO_5021302545" description="Transcription elongation factor, mitochondrial" evidence="10">
    <location>
        <begin position="21"/>
        <end position="405"/>
    </location>
</feature>
<keyword evidence="7" id="KW-0804">Transcription</keyword>
<dbReference type="GO" id="GO:0030337">
    <property type="term" value="F:DNA polymerase processivity factor activity"/>
    <property type="evidence" value="ECO:0007669"/>
    <property type="project" value="TreeGrafter"/>
</dbReference>
<dbReference type="Gene3D" id="3.30.420.10">
    <property type="entry name" value="Ribonuclease H-like superfamily/Ribonuclease H"/>
    <property type="match status" value="1"/>
</dbReference>
<dbReference type="STRING" id="62062.ENSHHUP00000068464"/>
<proteinExistence type="inferred from homology"/>
<sequence length="405" mass="46072">MPIRQLVELIMLHCMRCLLATWYFTKFLEQIPVGTFHKLYPHPIVCFSILAGQYGLFYRPQGSLPKLEFRYLNCTCCWRSRIPVAGLETLNDTLSSSTTPCDDDKSLDAYYTSEQRDVILQLLNNAAKSELAAVKLLRGRKSVNIVEYRTRNGPFKNLESVINVPLLKHKSAVIVFNSILNPPEKKEKRKVKIQLAKFIRPEVERTWLEEANSIVSIVCGVNKIAWAHMDRGMNVLEWKHEDCHNFLKGTYMASAYLDDISSVVSHLPTADFFVVEKPSISLQNTALYPVMAHMRTVEAMLFALLEPRYTQPDITAPPKVLNMMRIAVGRHFGLMVGDSRTSGAQAVQQMMTESVTQKIPRVTFPHNLLVKYRNSFQMGGRSRGEELCDAMLQAVAFYELLSESS</sequence>
<evidence type="ECO:0000313" key="11">
    <source>
        <dbReference type="Ensembl" id="ENSHHUP00000068464.1"/>
    </source>
</evidence>
<comment type="function">
    <text evidence="9">Transcription elongation factor which increases mitochondrial RNA polymerase processivity. Regulates transcription of the mitochondrial genome, including genes important for the oxidative phosphorylation machinery.</text>
</comment>
<feature type="signal peptide" evidence="10">
    <location>
        <begin position="1"/>
        <end position="20"/>
    </location>
</feature>
<dbReference type="GO" id="GO:0006392">
    <property type="term" value="P:transcription elongation by mitochondrial RNA polymerase"/>
    <property type="evidence" value="ECO:0007669"/>
    <property type="project" value="InterPro"/>
</dbReference>
<keyword evidence="6" id="KW-0496">Mitochondrion</keyword>
<evidence type="ECO:0000256" key="9">
    <source>
        <dbReference type="ARBA" id="ARBA00025262"/>
    </source>
</evidence>
<evidence type="ECO:0000256" key="2">
    <source>
        <dbReference type="ARBA" id="ARBA00009086"/>
    </source>
</evidence>
<organism evidence="11 12">
    <name type="scientific">Hucho hucho</name>
    <name type="common">huchen</name>
    <dbReference type="NCBI Taxonomy" id="62062"/>
    <lineage>
        <taxon>Eukaryota</taxon>
        <taxon>Metazoa</taxon>
        <taxon>Chordata</taxon>
        <taxon>Craniata</taxon>
        <taxon>Vertebrata</taxon>
        <taxon>Euteleostomi</taxon>
        <taxon>Actinopterygii</taxon>
        <taxon>Neopterygii</taxon>
        <taxon>Teleostei</taxon>
        <taxon>Protacanthopterygii</taxon>
        <taxon>Salmoniformes</taxon>
        <taxon>Salmonidae</taxon>
        <taxon>Salmoninae</taxon>
        <taxon>Hucho</taxon>
    </lineage>
</organism>
<protein>
    <recommendedName>
        <fullName evidence="3">Transcription elongation factor, mitochondrial</fullName>
    </recommendedName>
</protein>
<keyword evidence="4" id="KW-0809">Transit peptide</keyword>
<reference evidence="11" key="3">
    <citation type="submission" date="2025-09" db="UniProtKB">
        <authorList>
            <consortium name="Ensembl"/>
        </authorList>
    </citation>
    <scope>IDENTIFICATION</scope>
</reference>
<evidence type="ECO:0000256" key="8">
    <source>
        <dbReference type="ARBA" id="ARBA00023271"/>
    </source>
</evidence>